<comment type="caution">
    <text evidence="2">The sequence shown here is derived from an EMBL/GenBank/DDBJ whole genome shotgun (WGS) entry which is preliminary data.</text>
</comment>
<dbReference type="Gene3D" id="3.40.50.1980">
    <property type="entry name" value="Nitrogenase molybdenum iron protein domain"/>
    <property type="match status" value="1"/>
</dbReference>
<dbReference type="GO" id="GO:0016491">
    <property type="term" value="F:oxidoreductase activity"/>
    <property type="evidence" value="ECO:0007669"/>
    <property type="project" value="InterPro"/>
</dbReference>
<dbReference type="OrthoDB" id="4959at2"/>
<accession>A0A369LX29</accession>
<evidence type="ECO:0000313" key="2">
    <source>
        <dbReference type="EMBL" id="RDB64083.1"/>
    </source>
</evidence>
<feature type="domain" description="Nitrogenase/oxidoreductase component 1" evidence="1">
    <location>
        <begin position="80"/>
        <end position="418"/>
    </location>
</feature>
<dbReference type="Pfam" id="PF00148">
    <property type="entry name" value="Oxidored_nitro"/>
    <property type="match status" value="1"/>
</dbReference>
<dbReference type="SUPFAM" id="SSF53807">
    <property type="entry name" value="Helical backbone' metal receptor"/>
    <property type="match status" value="1"/>
</dbReference>
<dbReference type="PANTHER" id="PTHR42956:SF1">
    <property type="entry name" value="NITROGENASE IRON-MOLYBDENUM COFACTOR BIOSYNTHESIS PROTEIN NIFE"/>
    <property type="match status" value="1"/>
</dbReference>
<reference evidence="2 3" key="1">
    <citation type="journal article" date="2018" name="Elife">
        <title>Discovery and characterization of a prevalent human gut bacterial enzyme sufficient for the inactivation of a family of plant toxins.</title>
        <authorList>
            <person name="Koppel N."/>
            <person name="Bisanz J.E."/>
            <person name="Pandelia M.E."/>
            <person name="Turnbaugh P.J."/>
            <person name="Balskus E.P."/>
        </authorList>
    </citation>
    <scope>NUCLEOTIDE SEQUENCE [LARGE SCALE GENOMIC DNA]</scope>
    <source>
        <strain evidence="2 3">3C</strain>
    </source>
</reference>
<dbReference type="PANTHER" id="PTHR42956">
    <property type="entry name" value="NITROGENASE IRON-MOLYBDENUM COFACTOR BIOSYNTHESIS PROTEIN NIFE"/>
    <property type="match status" value="1"/>
</dbReference>
<proteinExistence type="predicted"/>
<dbReference type="AlphaFoldDB" id="A0A369LX29"/>
<dbReference type="EMBL" id="PPTS01000006">
    <property type="protein sequence ID" value="RDB64083.1"/>
    <property type="molecule type" value="Genomic_DNA"/>
</dbReference>
<organism evidence="2 3">
    <name type="scientific">Gordonibacter pamelaeae</name>
    <dbReference type="NCBI Taxonomy" id="471189"/>
    <lineage>
        <taxon>Bacteria</taxon>
        <taxon>Bacillati</taxon>
        <taxon>Actinomycetota</taxon>
        <taxon>Coriobacteriia</taxon>
        <taxon>Eggerthellales</taxon>
        <taxon>Eggerthellaceae</taxon>
        <taxon>Gordonibacter</taxon>
    </lineage>
</organism>
<protein>
    <submittedName>
        <fullName evidence="2">Nitrogen fixation protein NifE</fullName>
    </submittedName>
</protein>
<sequence>MGPWPMPCWTRRDCPARRRESQGGRARRLPCRRRMRRRPLRRRLRAGPRQRGSAVASDLSYFIPHHGRPKVSLCIPESFNLYVCPPSCVRRVSIRALRNDTRGAMGFLFLTEADVATGAYEHAVAEAVAEALTTLERPPRAFFIHLNCIDDFLGTDEDALLDELRARFPGLGFAVVHMNPIAADRGLSTGLRIHDRLYSMLQPTSHRDSAVNLVGTFADIGGDCELFEVMRAWGVREVRQLFSCADFEAYRRLASSRLNVVLAHIGSYAAENMERRLGIPRVDAPVSYDLDEIGRQYRAIGSALGQAGGVVDGTCSQEGRAFEGRQAPSSAADDEAARLLAQAEGAAWDAVARAREALGDTPVIVDSSAAMRPFALAKALAGYGFSVCAVFALHEKDDDAEERAWVAAQVPGIAVVRGESYEGILDLGLPADAVCIGFDCAYLLKARRFVDVQKDEGLFGYQAVRRLMRLMEAALDGDTVWE</sequence>
<dbReference type="InterPro" id="IPR049939">
    <property type="entry name" value="NifE-like"/>
</dbReference>
<name>A0A369LX29_9ACTN</name>
<evidence type="ECO:0000259" key="1">
    <source>
        <dbReference type="Pfam" id="PF00148"/>
    </source>
</evidence>
<dbReference type="Proteomes" id="UP000254000">
    <property type="component" value="Unassembled WGS sequence"/>
</dbReference>
<evidence type="ECO:0000313" key="3">
    <source>
        <dbReference type="Proteomes" id="UP000254000"/>
    </source>
</evidence>
<gene>
    <name evidence="2" type="ORF">C1877_10155</name>
</gene>
<keyword evidence="3" id="KW-1185">Reference proteome</keyword>
<dbReference type="InterPro" id="IPR000510">
    <property type="entry name" value="Nase/OxRdtase_comp1"/>
</dbReference>
<dbReference type="Gene3D" id="3.40.50.12380">
    <property type="entry name" value="Nitrogenase MoFe cofactor biosynthesis protein NifE, C-terminal"/>
    <property type="match status" value="1"/>
</dbReference>